<reference evidence="2 3" key="1">
    <citation type="submission" date="2019-06" db="EMBL/GenBank/DDBJ databases">
        <title>Sequencing the genomes of 1000 actinobacteria strains.</title>
        <authorList>
            <person name="Klenk H.-P."/>
        </authorList>
    </citation>
    <scope>NUCLEOTIDE SEQUENCE [LARGE SCALE GENOMIC DNA]</scope>
    <source>
        <strain evidence="2 3">DSM 45301</strain>
    </source>
</reference>
<keyword evidence="3" id="KW-1185">Reference proteome</keyword>
<gene>
    <name evidence="2" type="ORF">FB558_0604</name>
</gene>
<feature type="compositionally biased region" description="Low complexity" evidence="1">
    <location>
        <begin position="15"/>
        <end position="34"/>
    </location>
</feature>
<evidence type="ECO:0000313" key="3">
    <source>
        <dbReference type="Proteomes" id="UP000315677"/>
    </source>
</evidence>
<organism evidence="2 3">
    <name type="scientific">Pseudonocardia kunmingensis</name>
    <dbReference type="NCBI Taxonomy" id="630975"/>
    <lineage>
        <taxon>Bacteria</taxon>
        <taxon>Bacillati</taxon>
        <taxon>Actinomycetota</taxon>
        <taxon>Actinomycetes</taxon>
        <taxon>Pseudonocardiales</taxon>
        <taxon>Pseudonocardiaceae</taxon>
        <taxon>Pseudonocardia</taxon>
    </lineage>
</organism>
<dbReference type="AlphaFoldDB" id="A0A543DWY3"/>
<dbReference type="RefSeq" id="WP_211366041.1">
    <property type="nucleotide sequence ID" value="NZ_VFPA01000001.1"/>
</dbReference>
<protein>
    <recommendedName>
        <fullName evidence="4">Arsenate reductase</fullName>
    </recommendedName>
</protein>
<feature type="region of interest" description="Disordered" evidence="1">
    <location>
        <begin position="1"/>
        <end position="34"/>
    </location>
</feature>
<dbReference type="EMBL" id="VFPA01000001">
    <property type="protein sequence ID" value="TQM13850.1"/>
    <property type="molecule type" value="Genomic_DNA"/>
</dbReference>
<evidence type="ECO:0000313" key="2">
    <source>
        <dbReference type="EMBL" id="TQM13850.1"/>
    </source>
</evidence>
<comment type="caution">
    <text evidence="2">The sequence shown here is derived from an EMBL/GenBank/DDBJ whole genome shotgun (WGS) entry which is preliminary data.</text>
</comment>
<proteinExistence type="predicted"/>
<evidence type="ECO:0000256" key="1">
    <source>
        <dbReference type="SAM" id="MobiDB-lite"/>
    </source>
</evidence>
<sequence length="141" mass="14800">MSGTGASRPGGTSDAMAPATGAEPAPAAWAPVDACTLPTPERPLRETEFDALFARSLRGVERRAPTWLRLHLEAEAGVEARARDLTARESSCCTFFGFRVAAVADGLTLDVRVPEARIAVLDGLARRAAAARVAADPRATT</sequence>
<name>A0A543DWY3_9PSEU</name>
<accession>A0A543DWY3</accession>
<dbReference type="Proteomes" id="UP000315677">
    <property type="component" value="Unassembled WGS sequence"/>
</dbReference>
<evidence type="ECO:0008006" key="4">
    <source>
        <dbReference type="Google" id="ProtNLM"/>
    </source>
</evidence>